<sequence>MMVSVGFILNPIRFPDNAIETIPKSRCKRS</sequence>
<name>A0A382G5U1_9ZZZZ</name>
<dbReference type="EMBL" id="UINC01053576">
    <property type="protein sequence ID" value="SVB70259.1"/>
    <property type="molecule type" value="Genomic_DNA"/>
</dbReference>
<reference evidence="1" key="1">
    <citation type="submission" date="2018-05" db="EMBL/GenBank/DDBJ databases">
        <authorList>
            <person name="Lanie J.A."/>
            <person name="Ng W.-L."/>
            <person name="Kazmierczak K.M."/>
            <person name="Andrzejewski T.M."/>
            <person name="Davidsen T.M."/>
            <person name="Wayne K.J."/>
            <person name="Tettelin H."/>
            <person name="Glass J.I."/>
            <person name="Rusch D."/>
            <person name="Podicherti R."/>
            <person name="Tsui H.-C.T."/>
            <person name="Winkler M.E."/>
        </authorList>
    </citation>
    <scope>NUCLEOTIDE SEQUENCE</scope>
</reference>
<protein>
    <submittedName>
        <fullName evidence="1">Uncharacterized protein</fullName>
    </submittedName>
</protein>
<gene>
    <name evidence="1" type="ORF">METZ01_LOCUS223113</name>
</gene>
<proteinExistence type="predicted"/>
<feature type="non-terminal residue" evidence="1">
    <location>
        <position position="30"/>
    </location>
</feature>
<dbReference type="AlphaFoldDB" id="A0A382G5U1"/>
<organism evidence="1">
    <name type="scientific">marine metagenome</name>
    <dbReference type="NCBI Taxonomy" id="408172"/>
    <lineage>
        <taxon>unclassified sequences</taxon>
        <taxon>metagenomes</taxon>
        <taxon>ecological metagenomes</taxon>
    </lineage>
</organism>
<evidence type="ECO:0000313" key="1">
    <source>
        <dbReference type="EMBL" id="SVB70259.1"/>
    </source>
</evidence>
<accession>A0A382G5U1</accession>